<dbReference type="EMBL" id="CAJNIZ010031499">
    <property type="protein sequence ID" value="CAE7530961.1"/>
    <property type="molecule type" value="Genomic_DNA"/>
</dbReference>
<proteinExistence type="predicted"/>
<reference evidence="1" key="1">
    <citation type="submission" date="2021-02" db="EMBL/GenBank/DDBJ databases">
        <authorList>
            <person name="Dougan E. K."/>
            <person name="Rhodes N."/>
            <person name="Thang M."/>
            <person name="Chan C."/>
        </authorList>
    </citation>
    <scope>NUCLEOTIDE SEQUENCE</scope>
</reference>
<dbReference type="InterPro" id="IPR036188">
    <property type="entry name" value="FAD/NAD-bd_sf"/>
</dbReference>
<evidence type="ECO:0000313" key="1">
    <source>
        <dbReference type="EMBL" id="CAE7530961.1"/>
    </source>
</evidence>
<protein>
    <submittedName>
        <fullName evidence="1">Uncharacterized protein</fullName>
    </submittedName>
</protein>
<feature type="non-terminal residue" evidence="1">
    <location>
        <position position="202"/>
    </location>
</feature>
<evidence type="ECO:0000313" key="2">
    <source>
        <dbReference type="Proteomes" id="UP000649617"/>
    </source>
</evidence>
<dbReference type="OrthoDB" id="74360at2759"/>
<dbReference type="Proteomes" id="UP000649617">
    <property type="component" value="Unassembled WGS sequence"/>
</dbReference>
<dbReference type="AlphaFoldDB" id="A0A812TNB2"/>
<keyword evidence="2" id="KW-1185">Reference proteome</keyword>
<gene>
    <name evidence="1" type="ORF">SPIL2461_LOCUS13988</name>
</gene>
<sequence>ENSLEVEQKLDALGFLEEPDEAVAASAPDDVQVLDFSTIECYPGGLTENLRMEFKGEDVFEGNIGYGMFDEFDYKTVANCSVAIFGMGAFGVENVRTCLEHAASKVTIICRRKNIAIPRVVDWFINQSLYPPTAAMVLDAMKPMYNFLDADVWTFYAVQASADRSVATIRQKSRFGIGDSWKFLREIFRLLLWVIIPTHSLV</sequence>
<dbReference type="Gene3D" id="3.50.50.60">
    <property type="entry name" value="FAD/NAD(P)-binding domain"/>
    <property type="match status" value="1"/>
</dbReference>
<comment type="caution">
    <text evidence="1">The sequence shown here is derived from an EMBL/GenBank/DDBJ whole genome shotgun (WGS) entry which is preliminary data.</text>
</comment>
<name>A0A812TNB2_SYMPI</name>
<organism evidence="1 2">
    <name type="scientific">Symbiodinium pilosum</name>
    <name type="common">Dinoflagellate</name>
    <dbReference type="NCBI Taxonomy" id="2952"/>
    <lineage>
        <taxon>Eukaryota</taxon>
        <taxon>Sar</taxon>
        <taxon>Alveolata</taxon>
        <taxon>Dinophyceae</taxon>
        <taxon>Suessiales</taxon>
        <taxon>Symbiodiniaceae</taxon>
        <taxon>Symbiodinium</taxon>
    </lineage>
</organism>
<accession>A0A812TNB2</accession>